<evidence type="ECO:0000256" key="8">
    <source>
        <dbReference type="ARBA" id="ARBA00023328"/>
    </source>
</evidence>
<dbReference type="AlphaFoldDB" id="A0AAV6SMU4"/>
<feature type="region of interest" description="Disordered" evidence="11">
    <location>
        <begin position="1"/>
        <end position="36"/>
    </location>
</feature>
<dbReference type="InterPro" id="IPR025214">
    <property type="entry name" value="CENP-U"/>
</dbReference>
<evidence type="ECO:0000256" key="4">
    <source>
        <dbReference type="ARBA" id="ARBA00016402"/>
    </source>
</evidence>
<accession>A0AAV6SMU4</accession>
<evidence type="ECO:0000256" key="5">
    <source>
        <dbReference type="ARBA" id="ARBA00022454"/>
    </source>
</evidence>
<evidence type="ECO:0000256" key="10">
    <source>
        <dbReference type="SAM" id="Coils"/>
    </source>
</evidence>
<evidence type="ECO:0000256" key="11">
    <source>
        <dbReference type="SAM" id="MobiDB-lite"/>
    </source>
</evidence>
<dbReference type="Pfam" id="PF13097">
    <property type="entry name" value="CENP-U"/>
    <property type="match status" value="1"/>
</dbReference>
<protein>
    <recommendedName>
        <fullName evidence="4">Centromere protein U</fullName>
    </recommendedName>
    <alternativeName>
        <fullName evidence="9">MLF1-interacting protein</fullName>
    </alternativeName>
</protein>
<dbReference type="PANTHER" id="PTHR32222">
    <property type="entry name" value="CENTROMERE PROTEIN U"/>
    <property type="match status" value="1"/>
</dbReference>
<dbReference type="Proteomes" id="UP000693946">
    <property type="component" value="Linkage Group LG12"/>
</dbReference>
<feature type="compositionally biased region" description="Basic and acidic residues" evidence="11">
    <location>
        <begin position="68"/>
        <end position="82"/>
    </location>
</feature>
<keyword evidence="6 10" id="KW-0175">Coiled coil</keyword>
<evidence type="ECO:0000256" key="6">
    <source>
        <dbReference type="ARBA" id="ARBA00023054"/>
    </source>
</evidence>
<keyword evidence="13" id="KW-1185">Reference proteome</keyword>
<evidence type="ECO:0000256" key="1">
    <source>
        <dbReference type="ARBA" id="ARBA00004123"/>
    </source>
</evidence>
<organism evidence="12 13">
    <name type="scientific">Solea senegalensis</name>
    <name type="common">Senegalese sole</name>
    <dbReference type="NCBI Taxonomy" id="28829"/>
    <lineage>
        <taxon>Eukaryota</taxon>
        <taxon>Metazoa</taxon>
        <taxon>Chordata</taxon>
        <taxon>Craniata</taxon>
        <taxon>Vertebrata</taxon>
        <taxon>Euteleostomi</taxon>
        <taxon>Actinopterygii</taxon>
        <taxon>Neopterygii</taxon>
        <taxon>Teleostei</taxon>
        <taxon>Neoteleostei</taxon>
        <taxon>Acanthomorphata</taxon>
        <taxon>Carangaria</taxon>
        <taxon>Pleuronectiformes</taxon>
        <taxon>Pleuronectoidei</taxon>
        <taxon>Soleidae</taxon>
        <taxon>Solea</taxon>
    </lineage>
</organism>
<evidence type="ECO:0000256" key="7">
    <source>
        <dbReference type="ARBA" id="ARBA00023242"/>
    </source>
</evidence>
<dbReference type="GO" id="GO:0005634">
    <property type="term" value="C:nucleus"/>
    <property type="evidence" value="ECO:0007669"/>
    <property type="project" value="UniProtKB-SubCell"/>
</dbReference>
<comment type="subcellular location">
    <subcellularLocation>
        <location evidence="2">Chromosome</location>
        <location evidence="2">Centromere</location>
    </subcellularLocation>
    <subcellularLocation>
        <location evidence="1">Nucleus</location>
    </subcellularLocation>
</comment>
<comment type="similarity">
    <text evidence="3">Belongs to the CENP-U/AME1 family.</text>
</comment>
<keyword evidence="5" id="KW-0158">Chromosome</keyword>
<evidence type="ECO:0000313" key="13">
    <source>
        <dbReference type="Proteomes" id="UP000693946"/>
    </source>
</evidence>
<gene>
    <name evidence="12" type="ORF">JOB18_041763</name>
</gene>
<comment type="caution">
    <text evidence="12">The sequence shown here is derived from an EMBL/GenBank/DDBJ whole genome shotgun (WGS) entry which is preliminary data.</text>
</comment>
<name>A0AAV6SMU4_SOLSE</name>
<feature type="compositionally biased region" description="Basic and acidic residues" evidence="11">
    <location>
        <begin position="188"/>
        <end position="197"/>
    </location>
</feature>
<dbReference type="EMBL" id="JAGKHQ010000004">
    <property type="protein sequence ID" value="KAG7518706.1"/>
    <property type="molecule type" value="Genomic_DNA"/>
</dbReference>
<feature type="compositionally biased region" description="Basic and acidic residues" evidence="11">
    <location>
        <begin position="114"/>
        <end position="138"/>
    </location>
</feature>
<evidence type="ECO:0000256" key="3">
    <source>
        <dbReference type="ARBA" id="ARBA00010440"/>
    </source>
</evidence>
<dbReference type="PANTHER" id="PTHR32222:SF1">
    <property type="entry name" value="CENTROMERE PROTEIN U"/>
    <property type="match status" value="1"/>
</dbReference>
<evidence type="ECO:0000256" key="2">
    <source>
        <dbReference type="ARBA" id="ARBA00004584"/>
    </source>
</evidence>
<reference evidence="12 13" key="1">
    <citation type="journal article" date="2021" name="Sci. Rep.">
        <title>Chromosome anchoring in Senegalese sole (Solea senegalensis) reveals sex-associated markers and genome rearrangements in flatfish.</title>
        <authorList>
            <person name="Guerrero-Cozar I."/>
            <person name="Gomez-Garrido J."/>
            <person name="Berbel C."/>
            <person name="Martinez-Blanch J.F."/>
            <person name="Alioto T."/>
            <person name="Claros M.G."/>
            <person name="Gagnaire P.A."/>
            <person name="Manchado M."/>
        </authorList>
    </citation>
    <scope>NUCLEOTIDE SEQUENCE [LARGE SCALE GENOMIC DNA]</scope>
    <source>
        <strain evidence="12">Sse05_10M</strain>
    </source>
</reference>
<dbReference type="GO" id="GO:0000775">
    <property type="term" value="C:chromosome, centromeric region"/>
    <property type="evidence" value="ECO:0007669"/>
    <property type="project" value="UniProtKB-SubCell"/>
</dbReference>
<keyword evidence="7" id="KW-0539">Nucleus</keyword>
<evidence type="ECO:0000313" key="12">
    <source>
        <dbReference type="EMBL" id="KAG7518706.1"/>
    </source>
</evidence>
<feature type="region of interest" description="Disordered" evidence="11">
    <location>
        <begin position="62"/>
        <end position="275"/>
    </location>
</feature>
<sequence>MRNKKGGGAKVSTKPPAETHKASSFDYDSPNLSGIGKVSFLEGLQGNHGNVLHSTAIEEALNAFEEGQTDKEQAGRKDDPPVKAKQRRAVTKKKNTETTNEEEKKGSGGTGQKAEARPDRGRGKGQKKGEPEAERNEADTNAVPQTSKQHKDGGHLVGKKPTKRTSPGKTKAARPLKNQQMKGTKRKSQSDNEKSCDPESQESDTGVDRQRRKRVLSSDEEVVDDTSWKPTPKKAKVKSFSSRRQSSSDESKSRKSSSGSASAGAERPKKRGGQPGTEFEVVLEAFLDFCEQYKESVESKAVKESIHLFSYNVKEQLLEKISLYKELRVLKRENAKVASLIRTKTSRLFDAKHEFMRAERQLLLLQKERSELKRRLTDLRRSNAFLHDLRELNQRYLDYRHQHPEEKEKYGASSLPALLLEAKHIQKTEHELRSINDRMEKRLFKNNGTCK</sequence>
<feature type="coiled-coil region" evidence="10">
    <location>
        <begin position="355"/>
        <end position="382"/>
    </location>
</feature>
<proteinExistence type="inferred from homology"/>
<feature type="compositionally biased region" description="Basic residues" evidence="11">
    <location>
        <begin position="84"/>
        <end position="93"/>
    </location>
</feature>
<evidence type="ECO:0000256" key="9">
    <source>
        <dbReference type="ARBA" id="ARBA00031456"/>
    </source>
</evidence>
<keyword evidence="8" id="KW-0137">Centromere</keyword>